<proteinExistence type="predicted"/>
<feature type="domain" description="BTB" evidence="2">
    <location>
        <begin position="24"/>
        <end position="84"/>
    </location>
</feature>
<dbReference type="VEuPathDB" id="FungiDB:PV07_07911"/>
<dbReference type="InterPro" id="IPR000210">
    <property type="entry name" value="BTB/POZ_dom"/>
</dbReference>
<protein>
    <recommendedName>
        <fullName evidence="2">BTB domain-containing protein</fullName>
    </recommendedName>
</protein>
<dbReference type="HOGENOM" id="CLU_818904_0_0_1"/>
<dbReference type="InterPro" id="IPR011333">
    <property type="entry name" value="SKP1/BTB/POZ_sf"/>
</dbReference>
<name>A0A0D2ASU0_9EURO</name>
<organism evidence="3 4">
    <name type="scientific">Cladophialophora immunda</name>
    <dbReference type="NCBI Taxonomy" id="569365"/>
    <lineage>
        <taxon>Eukaryota</taxon>
        <taxon>Fungi</taxon>
        <taxon>Dikarya</taxon>
        <taxon>Ascomycota</taxon>
        <taxon>Pezizomycotina</taxon>
        <taxon>Eurotiomycetes</taxon>
        <taxon>Chaetothyriomycetidae</taxon>
        <taxon>Chaetothyriales</taxon>
        <taxon>Herpotrichiellaceae</taxon>
        <taxon>Cladophialophora</taxon>
    </lineage>
</organism>
<reference evidence="3 4" key="1">
    <citation type="submission" date="2015-01" db="EMBL/GenBank/DDBJ databases">
        <title>The Genome Sequence of Cladophialophora immunda CBS83496.</title>
        <authorList>
            <consortium name="The Broad Institute Genomics Platform"/>
            <person name="Cuomo C."/>
            <person name="de Hoog S."/>
            <person name="Gorbushina A."/>
            <person name="Stielow B."/>
            <person name="Teixiera M."/>
            <person name="Abouelleil A."/>
            <person name="Chapman S.B."/>
            <person name="Priest M."/>
            <person name="Young S.K."/>
            <person name="Wortman J."/>
            <person name="Nusbaum C."/>
            <person name="Birren B."/>
        </authorList>
    </citation>
    <scope>NUCLEOTIDE SEQUENCE [LARGE SCALE GENOMIC DNA]</scope>
    <source>
        <strain evidence="3 4">CBS 83496</strain>
    </source>
</reference>
<evidence type="ECO:0000313" key="3">
    <source>
        <dbReference type="EMBL" id="KIW28232.1"/>
    </source>
</evidence>
<dbReference type="GeneID" id="27347105"/>
<evidence type="ECO:0000259" key="2">
    <source>
        <dbReference type="PROSITE" id="PS50097"/>
    </source>
</evidence>
<feature type="region of interest" description="Disordered" evidence="1">
    <location>
        <begin position="106"/>
        <end position="137"/>
    </location>
</feature>
<keyword evidence="4" id="KW-1185">Reference proteome</keyword>
<evidence type="ECO:0000256" key="1">
    <source>
        <dbReference type="SAM" id="MobiDB-lite"/>
    </source>
</evidence>
<dbReference type="AlphaFoldDB" id="A0A0D2ASU0"/>
<dbReference type="EMBL" id="KN847043">
    <property type="protein sequence ID" value="KIW28232.1"/>
    <property type="molecule type" value="Genomic_DNA"/>
</dbReference>
<dbReference type="PROSITE" id="PS50097">
    <property type="entry name" value="BTB"/>
    <property type="match status" value="1"/>
</dbReference>
<dbReference type="OrthoDB" id="6359816at2759"/>
<accession>A0A0D2ASU0</accession>
<evidence type="ECO:0000313" key="4">
    <source>
        <dbReference type="Proteomes" id="UP000054466"/>
    </source>
</evidence>
<dbReference type="RefSeq" id="XP_016248448.1">
    <property type="nucleotide sequence ID" value="XM_016395029.1"/>
</dbReference>
<gene>
    <name evidence="3" type="ORF">PV07_07911</name>
</gene>
<dbReference type="CDD" id="cd18186">
    <property type="entry name" value="BTB_POZ_ZBTB_KLHL-like"/>
    <property type="match status" value="1"/>
</dbReference>
<dbReference type="SUPFAM" id="SSF54695">
    <property type="entry name" value="POZ domain"/>
    <property type="match status" value="1"/>
</dbReference>
<dbReference type="Gene3D" id="3.30.710.10">
    <property type="entry name" value="Potassium Channel Kv1.1, Chain A"/>
    <property type="match status" value="1"/>
</dbReference>
<sequence length="349" mass="39825">MSSGHTRATPNLLSDLYLLAGFAVDFELRIPGYAFKCHREDLSRSSRYFANVCSGHFQEGTLGHLDLERIRDPLVVLRMIQAIYIHAYTEKEADLPGKWREYLESSRTGPAVDEGGMGISARSQEEEEDDDDDEDEEDRASFASLFSEYRPDHLFLHIDMYRLGEYYAIDALSAVSFRKFVGDTSGPLFSVDLLLWTIEYLYVTGPRRGHATLGQKMRMRAVYLAQKCEMRLFSESKFWGLMRQSVEFMWDYTTTCRRANYLQCRRMECEATFEPAAVAGDGGDGCDCAGQGVCRVCFEADLYGRVREAAMCPSCREGRLGRWNLESVDRVDITSVDAFVNMFHPQKET</sequence>
<dbReference type="Proteomes" id="UP000054466">
    <property type="component" value="Unassembled WGS sequence"/>
</dbReference>
<feature type="compositionally biased region" description="Acidic residues" evidence="1">
    <location>
        <begin position="125"/>
        <end position="137"/>
    </location>
</feature>